<dbReference type="AlphaFoldDB" id="A0A1B7WBQ2"/>
<dbReference type="InterPro" id="IPR026960">
    <property type="entry name" value="RVT-Znf"/>
</dbReference>
<protein>
    <recommendedName>
        <fullName evidence="1">Reverse transcriptase zinc-binding domain-containing protein</fullName>
    </recommendedName>
</protein>
<proteinExistence type="predicted"/>
<sequence length="328" mass="38512">IYGHSQESKIFPFTRLEHEILKTQGASTVSILFQEQENGEISPEENTILFQALDNYPAIQHKVRLLHRALRRKRFRGREHTNTTTATDLFHQPKNMSQLYKRKCRQKLDEEIKKAPAYQTRRRDGVYYPETQTFNDAYRVLDIPAMPSKTKEVAFQILNRTIWTNNKAFKSGRADSPSCQYCEEVETMEHLLYDCEHYSQLIWQETSTLFTRAIATHTGDQVARINLTPLEIVFNKPHPSILLKLTTNREQMTTIMVVQEIKREINYRRMHATNQQRQEPVLLIRIQAHILSAINKVKAQYIYQGISREDPTLRLLTTMTQTMTEMIN</sequence>
<dbReference type="Pfam" id="PF13966">
    <property type="entry name" value="zf-RVT"/>
    <property type="match status" value="1"/>
</dbReference>
<evidence type="ECO:0000259" key="1">
    <source>
        <dbReference type="Pfam" id="PF13966"/>
    </source>
</evidence>
<evidence type="ECO:0000313" key="3">
    <source>
        <dbReference type="Proteomes" id="UP000092093"/>
    </source>
</evidence>
<dbReference type="EMBL" id="LJOW01000449">
    <property type="protein sequence ID" value="OBQ34618.1"/>
    <property type="molecule type" value="Genomic_DNA"/>
</dbReference>
<accession>A0A1B7WBQ2</accession>
<gene>
    <name evidence="2" type="ORF">AN484_26585</name>
</gene>
<dbReference type="Proteomes" id="UP000092093">
    <property type="component" value="Unassembled WGS sequence"/>
</dbReference>
<comment type="caution">
    <text evidence="2">The sequence shown here is derived from an EMBL/GenBank/DDBJ whole genome shotgun (WGS) entry which is preliminary data.</text>
</comment>
<evidence type="ECO:0000313" key="2">
    <source>
        <dbReference type="EMBL" id="OBQ34618.1"/>
    </source>
</evidence>
<feature type="domain" description="Reverse transcriptase zinc-binding" evidence="1">
    <location>
        <begin position="145"/>
        <end position="200"/>
    </location>
</feature>
<organism evidence="2 3">
    <name type="scientific">Aphanizomenon flos-aquae WA102</name>
    <dbReference type="NCBI Taxonomy" id="1710896"/>
    <lineage>
        <taxon>Bacteria</taxon>
        <taxon>Bacillati</taxon>
        <taxon>Cyanobacteriota</taxon>
        <taxon>Cyanophyceae</taxon>
        <taxon>Nostocales</taxon>
        <taxon>Aphanizomenonaceae</taxon>
        <taxon>Aphanizomenon</taxon>
    </lineage>
</organism>
<reference evidence="2 3" key="1">
    <citation type="submission" date="2015-09" db="EMBL/GenBank/DDBJ databases">
        <title>Aphanizomenon flos-aquae WA102.</title>
        <authorList>
            <person name="Driscoll C."/>
        </authorList>
    </citation>
    <scope>NUCLEOTIDE SEQUENCE [LARGE SCALE GENOMIC DNA]</scope>
    <source>
        <strain evidence="2">WA102</strain>
    </source>
</reference>
<feature type="non-terminal residue" evidence="2">
    <location>
        <position position="1"/>
    </location>
</feature>
<name>A0A1B7WBQ2_APHFL</name>